<comment type="caution">
    <text evidence="10">The sequence shown here is derived from an EMBL/GenBank/DDBJ whole genome shotgun (WGS) entry which is preliminary data.</text>
</comment>
<evidence type="ECO:0000313" key="10">
    <source>
        <dbReference type="EMBL" id="KAK0387367.1"/>
    </source>
</evidence>
<evidence type="ECO:0000256" key="4">
    <source>
        <dbReference type="ARBA" id="ARBA00022660"/>
    </source>
</evidence>
<evidence type="ECO:0000313" key="11">
    <source>
        <dbReference type="Proteomes" id="UP001175261"/>
    </source>
</evidence>
<keyword evidence="3 9" id="KW-0813">Transport</keyword>
<sequence>MASLAPFVLKRPWLAKMLEPVAAWYTGSAGYRQMGLRYDDLLEEEREEVYLALKRLSPKESYERVYRIRRATQLSIQHKLLPKEEWTKAEDDTPYLSTIVNQIKAELAEKDAFDSMNVIRKH</sequence>
<evidence type="ECO:0000256" key="3">
    <source>
        <dbReference type="ARBA" id="ARBA00022448"/>
    </source>
</evidence>
<keyword evidence="11" id="KW-1185">Reference proteome</keyword>
<reference evidence="10" key="1">
    <citation type="submission" date="2022-10" db="EMBL/GenBank/DDBJ databases">
        <title>Determination and structural analysis of whole genome sequence of Sarocladium strictum F4-1.</title>
        <authorList>
            <person name="Hu L."/>
            <person name="Jiang Y."/>
        </authorList>
    </citation>
    <scope>NUCLEOTIDE SEQUENCE</scope>
    <source>
        <strain evidence="10">F4-1</strain>
    </source>
</reference>
<evidence type="ECO:0000256" key="5">
    <source>
        <dbReference type="ARBA" id="ARBA00022792"/>
    </source>
</evidence>
<keyword evidence="8 9" id="KW-0472">Membrane</keyword>
<dbReference type="Gene3D" id="1.10.1090.10">
    <property type="entry name" value="Cytochrome b-c1 complex subunit 7"/>
    <property type="match status" value="1"/>
</dbReference>
<protein>
    <recommendedName>
        <fullName evidence="9">Cytochrome b-c1 complex subunit 7</fullName>
    </recommendedName>
</protein>
<dbReference type="Proteomes" id="UP001175261">
    <property type="component" value="Unassembled WGS sequence"/>
</dbReference>
<dbReference type="InterPro" id="IPR036544">
    <property type="entry name" value="QCR7_sf"/>
</dbReference>
<dbReference type="GO" id="GO:0045275">
    <property type="term" value="C:respiratory chain complex III"/>
    <property type="evidence" value="ECO:0007669"/>
    <property type="project" value="InterPro"/>
</dbReference>
<keyword evidence="4 9" id="KW-0679">Respiratory chain</keyword>
<name>A0AA39GHC6_SARSR</name>
<comment type="subcellular location">
    <subcellularLocation>
        <location evidence="1">Mitochondrion inner membrane</location>
        <topology evidence="1">Peripheral membrane protein</topology>
        <orientation evidence="1">Matrix side</orientation>
    </subcellularLocation>
</comment>
<dbReference type="InterPro" id="IPR003197">
    <property type="entry name" value="QCR7"/>
</dbReference>
<evidence type="ECO:0000256" key="9">
    <source>
        <dbReference type="PIRNR" id="PIRNR000022"/>
    </source>
</evidence>
<proteinExistence type="inferred from homology"/>
<keyword evidence="5 9" id="KW-0999">Mitochondrion inner membrane</keyword>
<dbReference type="PIRSF" id="PIRSF000022">
    <property type="entry name" value="Bc1_14K"/>
    <property type="match status" value="1"/>
</dbReference>
<keyword evidence="7 9" id="KW-0496">Mitochondrion</keyword>
<dbReference type="Pfam" id="PF02271">
    <property type="entry name" value="UCR_14kD"/>
    <property type="match status" value="1"/>
</dbReference>
<comment type="similarity">
    <text evidence="2 9">Belongs to the UQCRB/QCR7 family.</text>
</comment>
<keyword evidence="6 9" id="KW-0249">Electron transport</keyword>
<evidence type="ECO:0000256" key="7">
    <source>
        <dbReference type="ARBA" id="ARBA00023128"/>
    </source>
</evidence>
<evidence type="ECO:0000256" key="1">
    <source>
        <dbReference type="ARBA" id="ARBA00004443"/>
    </source>
</evidence>
<dbReference type="GO" id="GO:0005743">
    <property type="term" value="C:mitochondrial inner membrane"/>
    <property type="evidence" value="ECO:0007669"/>
    <property type="project" value="UniProtKB-SubCell"/>
</dbReference>
<dbReference type="AlphaFoldDB" id="A0AA39GHC6"/>
<dbReference type="PANTHER" id="PTHR12022:SF0">
    <property type="entry name" value="CYTOCHROME B-C1 COMPLEX SUBUNIT 7"/>
    <property type="match status" value="1"/>
</dbReference>
<dbReference type="SUPFAM" id="SSF81524">
    <property type="entry name" value="14 kDa protein of cytochrome bc1 complex (Ubiquinol-cytochrome c reductase)"/>
    <property type="match status" value="1"/>
</dbReference>
<dbReference type="PANTHER" id="PTHR12022">
    <property type="entry name" value="UBIQUINOL-CYTOCHROME C REDUCTASE COMPLEX 14 KD PROTEIN"/>
    <property type="match status" value="1"/>
</dbReference>
<gene>
    <name evidence="10" type="ORF">NLU13_5680</name>
</gene>
<evidence type="ECO:0000256" key="6">
    <source>
        <dbReference type="ARBA" id="ARBA00022982"/>
    </source>
</evidence>
<dbReference type="EMBL" id="JAPDFR010000004">
    <property type="protein sequence ID" value="KAK0387367.1"/>
    <property type="molecule type" value="Genomic_DNA"/>
</dbReference>
<comment type="function">
    <text evidence="9">Component of the ubiquinol-cytochrome c oxidoreductase, a multisubunit transmembrane complex that is part of the mitochondrial electron transport chain which drives oxidative phosphorylation.</text>
</comment>
<evidence type="ECO:0000256" key="8">
    <source>
        <dbReference type="ARBA" id="ARBA00023136"/>
    </source>
</evidence>
<dbReference type="GO" id="GO:0006122">
    <property type="term" value="P:mitochondrial electron transport, ubiquinol to cytochrome c"/>
    <property type="evidence" value="ECO:0007669"/>
    <property type="project" value="InterPro"/>
</dbReference>
<dbReference type="FunFam" id="1.10.1090.10:FF:000001">
    <property type="entry name" value="Cytochrome b-c1 complex subunit 7"/>
    <property type="match status" value="1"/>
</dbReference>
<organism evidence="10 11">
    <name type="scientific">Sarocladium strictum</name>
    <name type="common">Black bundle disease fungus</name>
    <name type="synonym">Acremonium strictum</name>
    <dbReference type="NCBI Taxonomy" id="5046"/>
    <lineage>
        <taxon>Eukaryota</taxon>
        <taxon>Fungi</taxon>
        <taxon>Dikarya</taxon>
        <taxon>Ascomycota</taxon>
        <taxon>Pezizomycotina</taxon>
        <taxon>Sordariomycetes</taxon>
        <taxon>Hypocreomycetidae</taxon>
        <taxon>Hypocreales</taxon>
        <taxon>Sarocladiaceae</taxon>
        <taxon>Sarocladium</taxon>
    </lineage>
</organism>
<evidence type="ECO:0000256" key="2">
    <source>
        <dbReference type="ARBA" id="ARBA00008554"/>
    </source>
</evidence>
<accession>A0AA39GHC6</accession>